<proteinExistence type="predicted"/>
<reference evidence="3" key="1">
    <citation type="submission" date="2022-12" db="EMBL/GenBank/DDBJ databases">
        <authorList>
            <person name="Mo P."/>
        </authorList>
    </citation>
    <scope>NUCLEOTIDE SEQUENCE [LARGE SCALE GENOMIC DNA]</scope>
    <source>
        <strain evidence="3">HUAS 3-15</strain>
    </source>
</reference>
<dbReference type="EMBL" id="CP115450">
    <property type="protein sequence ID" value="WBP89758.1"/>
    <property type="molecule type" value="Genomic_DNA"/>
</dbReference>
<evidence type="ECO:0000256" key="1">
    <source>
        <dbReference type="SAM" id="MobiDB-lite"/>
    </source>
</evidence>
<accession>A0ABY7QAJ6</accession>
<dbReference type="RefSeq" id="WP_270148197.1">
    <property type="nucleotide sequence ID" value="NZ_CP115450.1"/>
</dbReference>
<feature type="region of interest" description="Disordered" evidence="1">
    <location>
        <begin position="23"/>
        <end position="42"/>
    </location>
</feature>
<sequence>MLAHADQLLELWRGRLVETAVGTTATAGQQTSRGRTGPGHARTAPWHWAVALAGCGAVVAAALAASPATGTPLAAGGTPRALAASAAPDPARAQLPMDCGPFPVRTVLSVPAELGDGRPGTVVAAQCATDTGTPPDSVYLLGFGPGERPVVVATLLTERENLTLSRLAVRSDGAITGRAQGYSSDGVPRFRPDVSLDLTWAHKGGGWQRFQTAAPAGSA</sequence>
<gene>
    <name evidence="2" type="ORF">O1G21_30510</name>
</gene>
<evidence type="ECO:0000313" key="2">
    <source>
        <dbReference type="EMBL" id="WBP89758.1"/>
    </source>
</evidence>
<name>A0ABY7QAJ6_9ACTN</name>
<protein>
    <submittedName>
        <fullName evidence="2">Uncharacterized protein</fullName>
    </submittedName>
</protein>
<keyword evidence="3" id="KW-1185">Reference proteome</keyword>
<organism evidence="2 3">
    <name type="scientific">Kitasatospora cathayae</name>
    <dbReference type="NCBI Taxonomy" id="3004092"/>
    <lineage>
        <taxon>Bacteria</taxon>
        <taxon>Bacillati</taxon>
        <taxon>Actinomycetota</taxon>
        <taxon>Actinomycetes</taxon>
        <taxon>Kitasatosporales</taxon>
        <taxon>Streptomycetaceae</taxon>
        <taxon>Kitasatospora</taxon>
    </lineage>
</organism>
<dbReference type="Proteomes" id="UP001212821">
    <property type="component" value="Chromosome"/>
</dbReference>
<evidence type="ECO:0000313" key="3">
    <source>
        <dbReference type="Proteomes" id="UP001212821"/>
    </source>
</evidence>